<evidence type="ECO:0000256" key="3">
    <source>
        <dbReference type="ARBA" id="ARBA00022530"/>
    </source>
</evidence>
<dbReference type="GO" id="GO:0005509">
    <property type="term" value="F:calcium ion binding"/>
    <property type="evidence" value="ECO:0007669"/>
    <property type="project" value="InterPro"/>
</dbReference>
<evidence type="ECO:0000256" key="9">
    <source>
        <dbReference type="ARBA" id="ARBA00023157"/>
    </source>
</evidence>
<evidence type="ECO:0000256" key="15">
    <source>
        <dbReference type="ARBA" id="ARBA00077290"/>
    </source>
</evidence>
<keyword evidence="9 16" id="KW-1015">Disulfide bond</keyword>
<evidence type="ECO:0000259" key="19">
    <source>
        <dbReference type="PROSITE" id="PS51465"/>
    </source>
</evidence>
<evidence type="ECO:0000256" key="2">
    <source>
        <dbReference type="ARBA" id="ARBA00022525"/>
    </source>
</evidence>
<dbReference type="GO" id="GO:0005615">
    <property type="term" value="C:extracellular space"/>
    <property type="evidence" value="ECO:0007669"/>
    <property type="project" value="TreeGrafter"/>
</dbReference>
<dbReference type="CDD" id="cd00191">
    <property type="entry name" value="TY"/>
    <property type="match status" value="1"/>
</dbReference>
<dbReference type="PANTHER" id="PTHR13866">
    <property type="entry name" value="SPARC OSTEONECTIN"/>
    <property type="match status" value="1"/>
</dbReference>
<feature type="compositionally biased region" description="Acidic residues" evidence="17">
    <location>
        <begin position="456"/>
        <end position="478"/>
    </location>
</feature>
<organism evidence="20 21">
    <name type="scientific">Oryzias javanicus</name>
    <name type="common">Javanese ricefish</name>
    <name type="synonym">Aplocheilus javanicus</name>
    <dbReference type="NCBI Taxonomy" id="123683"/>
    <lineage>
        <taxon>Eukaryota</taxon>
        <taxon>Metazoa</taxon>
        <taxon>Chordata</taxon>
        <taxon>Craniata</taxon>
        <taxon>Vertebrata</taxon>
        <taxon>Euteleostomi</taxon>
        <taxon>Actinopterygii</taxon>
        <taxon>Neopterygii</taxon>
        <taxon>Teleostei</taxon>
        <taxon>Neoteleostei</taxon>
        <taxon>Acanthomorphata</taxon>
        <taxon>Ovalentaria</taxon>
        <taxon>Atherinomorphae</taxon>
        <taxon>Beloniformes</taxon>
        <taxon>Adrianichthyidae</taxon>
        <taxon>Oryziinae</taxon>
        <taxon>Oryzias</taxon>
    </lineage>
</organism>
<keyword evidence="2" id="KW-0964">Secreted</keyword>
<dbReference type="Gene3D" id="3.30.60.30">
    <property type="match status" value="1"/>
</dbReference>
<reference evidence="20 21" key="1">
    <citation type="submission" date="2018-11" db="EMBL/GenBank/DDBJ databases">
        <authorList>
            <person name="Lopez-Roques C."/>
            <person name="Donnadieu C."/>
            <person name="Bouchez O."/>
            <person name="Klopp C."/>
            <person name="Cabau C."/>
            <person name="Zahm M."/>
        </authorList>
    </citation>
    <scope>NUCLEOTIDE SEQUENCE [LARGE SCALE GENOMIC DNA]</scope>
    <source>
        <strain evidence="20">RS831</strain>
        <tissue evidence="20">Whole body</tissue>
    </source>
</reference>
<dbReference type="GO" id="GO:0030414">
    <property type="term" value="F:peptidase inhibitor activity"/>
    <property type="evidence" value="ECO:0007669"/>
    <property type="project" value="UniProtKB-KW"/>
</dbReference>
<dbReference type="SUPFAM" id="SSF47473">
    <property type="entry name" value="EF-hand"/>
    <property type="match status" value="1"/>
</dbReference>
<gene>
    <name evidence="20" type="ORF">OJAV_G00006880</name>
</gene>
<comment type="subcellular location">
    <subcellularLocation>
        <location evidence="1">Secreted</location>
        <location evidence="1">Extracellular space</location>
        <location evidence="1">Extracellular matrix</location>
    </subcellularLocation>
</comment>
<evidence type="ECO:0000256" key="12">
    <source>
        <dbReference type="ARBA" id="ARBA00023215"/>
    </source>
</evidence>
<dbReference type="CDD" id="cd00104">
    <property type="entry name" value="KAZAL_FS"/>
    <property type="match status" value="1"/>
</dbReference>
<keyword evidence="10" id="KW-0325">Glycoprotein</keyword>
<evidence type="ECO:0000256" key="1">
    <source>
        <dbReference type="ARBA" id="ARBA00004498"/>
    </source>
</evidence>
<dbReference type="Proteomes" id="UP000283210">
    <property type="component" value="Chromosome 1"/>
</dbReference>
<accession>A0A437DMS4</accession>
<dbReference type="PROSITE" id="PS51465">
    <property type="entry name" value="KAZAL_2"/>
    <property type="match status" value="1"/>
</dbReference>
<feature type="disulfide bond" evidence="16">
    <location>
        <begin position="394"/>
        <end position="401"/>
    </location>
</feature>
<dbReference type="Pfam" id="PF07648">
    <property type="entry name" value="Kazal_2"/>
    <property type="match status" value="1"/>
</dbReference>
<dbReference type="AlphaFoldDB" id="A0A437DMS4"/>
<dbReference type="EMBL" id="CM012437">
    <property type="protein sequence ID" value="RVE76130.1"/>
    <property type="molecule type" value="Genomic_DNA"/>
</dbReference>
<evidence type="ECO:0000256" key="16">
    <source>
        <dbReference type="PROSITE-ProRule" id="PRU00500"/>
    </source>
</evidence>
<evidence type="ECO:0000256" key="6">
    <source>
        <dbReference type="ARBA" id="ARBA00022729"/>
    </source>
</evidence>
<comment type="function">
    <text evidence="13">May participate in diverse steps of neurogenesis. Inhibits the processing of pro-matrix metalloproteinase 2 (MMP-2) by MT1-MMP and MT3-MMP. May interfere with tumor invasion.</text>
</comment>
<keyword evidence="6" id="KW-0732">Signal</keyword>
<dbReference type="Pfam" id="PF10591">
    <property type="entry name" value="SPARC_Ca_bdg"/>
    <property type="match status" value="1"/>
</dbReference>
<evidence type="ECO:0000259" key="18">
    <source>
        <dbReference type="PROSITE" id="PS51162"/>
    </source>
</evidence>
<evidence type="ECO:0000256" key="14">
    <source>
        <dbReference type="ARBA" id="ARBA00069185"/>
    </source>
</evidence>
<keyword evidence="12" id="KW-0481">Metalloenzyme inhibitor</keyword>
<keyword evidence="21" id="KW-1185">Reference proteome</keyword>
<evidence type="ECO:0000256" key="11">
    <source>
        <dbReference type="ARBA" id="ARBA00023207"/>
    </source>
</evidence>
<evidence type="ECO:0000256" key="5">
    <source>
        <dbReference type="ARBA" id="ARBA00022690"/>
    </source>
</evidence>
<dbReference type="InterPro" id="IPR000716">
    <property type="entry name" value="Thyroglobulin_1"/>
</dbReference>
<dbReference type="InterPro" id="IPR019577">
    <property type="entry name" value="SPARC/Testican_Ca-bd-dom"/>
</dbReference>
<name>A0A437DMS4_ORYJA</name>
<evidence type="ECO:0000256" key="7">
    <source>
        <dbReference type="ARBA" id="ARBA00022837"/>
    </source>
</evidence>
<evidence type="ECO:0000256" key="10">
    <source>
        <dbReference type="ARBA" id="ARBA00023180"/>
    </source>
</evidence>
<dbReference type="OrthoDB" id="8875634at2759"/>
<reference evidence="20 21" key="2">
    <citation type="submission" date="2019-01" db="EMBL/GenBank/DDBJ databases">
        <title>A chromosome length genome reference of the Java medaka (oryzias javanicus).</title>
        <authorList>
            <person name="Herpin A."/>
            <person name="Takehana Y."/>
            <person name="Naruse K."/>
            <person name="Ansai S."/>
            <person name="Kawaguchi M."/>
        </authorList>
    </citation>
    <scope>NUCLEOTIDE SEQUENCE [LARGE SCALE GENOMIC DNA]</scope>
    <source>
        <strain evidence="20">RS831</strain>
        <tissue evidence="20">Whole body</tissue>
    </source>
</reference>
<evidence type="ECO:0000256" key="17">
    <source>
        <dbReference type="SAM" id="MobiDB-lite"/>
    </source>
</evidence>
<feature type="compositionally biased region" description="Basic residues" evidence="17">
    <location>
        <begin position="37"/>
        <end position="48"/>
    </location>
</feature>
<dbReference type="InterPro" id="IPR002350">
    <property type="entry name" value="Kazal_dom"/>
</dbReference>
<dbReference type="Gene3D" id="4.10.800.10">
    <property type="entry name" value="Thyroglobulin type-1"/>
    <property type="match status" value="1"/>
</dbReference>
<evidence type="ECO:0000256" key="4">
    <source>
        <dbReference type="ARBA" id="ARBA00022608"/>
    </source>
</evidence>
<proteinExistence type="predicted"/>
<feature type="domain" description="Kazal-like" evidence="19">
    <location>
        <begin position="179"/>
        <end position="230"/>
    </location>
</feature>
<keyword evidence="3" id="KW-0272">Extracellular matrix</keyword>
<feature type="compositionally biased region" description="Acidic residues" evidence="17">
    <location>
        <begin position="439"/>
        <end position="448"/>
    </location>
</feature>
<keyword evidence="4" id="KW-0483">Metalloprotease inhibitor</keyword>
<protein>
    <recommendedName>
        <fullName evidence="14">Testican-3</fullName>
    </recommendedName>
    <alternativeName>
        <fullName evidence="15">SPARC/osteonectin, CWCV, and Kazal-like domains proteoglycan 3</fullName>
    </alternativeName>
</protein>
<dbReference type="FunFam" id="1.10.238.10:FF:000053">
    <property type="entry name" value="Putative testican-3 isoform 3"/>
    <property type="match status" value="1"/>
</dbReference>
<keyword evidence="11" id="KW-0357">Heparan sulfate</keyword>
<dbReference type="Gene3D" id="1.10.238.10">
    <property type="entry name" value="EF-hand"/>
    <property type="match status" value="1"/>
</dbReference>
<dbReference type="SMART" id="SM00211">
    <property type="entry name" value="TY"/>
    <property type="match status" value="1"/>
</dbReference>
<evidence type="ECO:0000313" key="21">
    <source>
        <dbReference type="Proteomes" id="UP000283210"/>
    </source>
</evidence>
<dbReference type="GO" id="GO:0005518">
    <property type="term" value="F:collagen binding"/>
    <property type="evidence" value="ECO:0007669"/>
    <property type="project" value="TreeGrafter"/>
</dbReference>
<dbReference type="InterPro" id="IPR036857">
    <property type="entry name" value="Thyroglobulin_1_sf"/>
</dbReference>
<feature type="compositionally biased region" description="Basic and acidic residues" evidence="17">
    <location>
        <begin position="49"/>
        <end position="61"/>
    </location>
</feature>
<sequence>MKCPHTHTLAISKASSEEEDKERRSSLQPLAALSRQPVRRVERRRGERGRRELLNAGGDRETAASERASAYSLRSSGCDKMLRVALLCVCAVALGRASARSDSGNFLDDKWLTGRWDKFRDEPGTWTPPKPFDQGLDPAKDPCLKIKCGRHKVCVAEDYKTATCVSQRRVSFKDASLYQSPGSKCKPCPVVHPSPVCGSDGHTYSTKCKLDYQACISGKKITVKCSGMCPCTSQPEKSSVEKKVCSESDLKEVVSRLRDWFRVLHENGNHKRVKIQKPEKSKFEVGASPICKDPLGWMFSRLDTNFDLQLDQSEIKSLYLDRNEPCSDAFFKSCDTHPDKVITSSEWCTGFQRYTDSPCKAELSSMNKKQAGKKLLGQYMPSCDEEGYYRSHQCHSSSGQCWCVDRYGNEVAGSRTHGPADCGVILESSGDLGSGDSLFSDDDDDEDSFVLSDQAGMDDEDDEDDDGDDDDGNDEYLS</sequence>
<dbReference type="PANTHER" id="PTHR13866:SF21">
    <property type="entry name" value="TESTICAN-3"/>
    <property type="match status" value="1"/>
</dbReference>
<dbReference type="InterPro" id="IPR011992">
    <property type="entry name" value="EF-hand-dom_pair"/>
</dbReference>
<evidence type="ECO:0000256" key="13">
    <source>
        <dbReference type="ARBA" id="ARBA00053745"/>
    </source>
</evidence>
<dbReference type="SUPFAM" id="SSF57610">
    <property type="entry name" value="Thyroglobulin type-1 domain"/>
    <property type="match status" value="1"/>
</dbReference>
<dbReference type="PROSITE" id="PS51162">
    <property type="entry name" value="THYROGLOBULIN_1_2"/>
    <property type="match status" value="1"/>
</dbReference>
<dbReference type="SUPFAM" id="SSF100895">
    <property type="entry name" value="Kazal-type serine protease inhibitors"/>
    <property type="match status" value="1"/>
</dbReference>
<dbReference type="FunFam" id="3.30.60.30:FF:000003">
    <property type="entry name" value="SPARC/osteonectin, cwcv and kazal-like domains proteoglycan 3"/>
    <property type="match status" value="1"/>
</dbReference>
<dbReference type="InterPro" id="IPR036058">
    <property type="entry name" value="Kazal_dom_sf"/>
</dbReference>
<feature type="region of interest" description="Disordered" evidence="17">
    <location>
        <begin position="1"/>
        <end position="61"/>
    </location>
</feature>
<feature type="region of interest" description="Disordered" evidence="17">
    <location>
        <begin position="433"/>
        <end position="478"/>
    </location>
</feature>
<feature type="domain" description="Thyroglobulin type-1" evidence="18">
    <location>
        <begin position="356"/>
        <end position="422"/>
    </location>
</feature>
<evidence type="ECO:0000256" key="8">
    <source>
        <dbReference type="ARBA" id="ARBA00022974"/>
    </source>
</evidence>
<keyword evidence="5" id="KW-0646">Protease inhibitor</keyword>
<dbReference type="PROSITE" id="PS00484">
    <property type="entry name" value="THYROGLOBULIN_1_1"/>
    <property type="match status" value="1"/>
</dbReference>
<evidence type="ECO:0000313" key="20">
    <source>
        <dbReference type="EMBL" id="RVE76130.1"/>
    </source>
</evidence>
<comment type="caution">
    <text evidence="16">Lacks conserved residue(s) required for the propagation of feature annotation.</text>
</comment>
<dbReference type="SMART" id="SM00280">
    <property type="entry name" value="KAZAL"/>
    <property type="match status" value="1"/>
</dbReference>
<dbReference type="Pfam" id="PF00086">
    <property type="entry name" value="Thyroglobulin_1"/>
    <property type="match status" value="1"/>
</dbReference>
<dbReference type="FunFam" id="4.10.800.10:FF:000001">
    <property type="entry name" value="Testican-3 isoform 2"/>
    <property type="match status" value="1"/>
</dbReference>
<keyword evidence="7" id="KW-0106">Calcium</keyword>
<dbReference type="GO" id="GO:0050840">
    <property type="term" value="F:extracellular matrix binding"/>
    <property type="evidence" value="ECO:0007669"/>
    <property type="project" value="TreeGrafter"/>
</dbReference>
<keyword evidence="8" id="KW-0654">Proteoglycan</keyword>